<dbReference type="EMBL" id="JAACNH010000008">
    <property type="protein sequence ID" value="KAG8434482.1"/>
    <property type="molecule type" value="Genomic_DNA"/>
</dbReference>
<evidence type="ECO:0000313" key="1">
    <source>
        <dbReference type="EMBL" id="KAG8434481.1"/>
    </source>
</evidence>
<dbReference type="AlphaFoldDB" id="A0A8T2IVL7"/>
<dbReference type="EMBL" id="JAACNH010000008">
    <property type="protein sequence ID" value="KAG8434481.1"/>
    <property type="molecule type" value="Genomic_DNA"/>
</dbReference>
<gene>
    <name evidence="1" type="ORF">GDO86_012745</name>
</gene>
<evidence type="ECO:0000313" key="2">
    <source>
        <dbReference type="Proteomes" id="UP000812440"/>
    </source>
</evidence>
<dbReference type="GO" id="GO:0005634">
    <property type="term" value="C:nucleus"/>
    <property type="evidence" value="ECO:0007669"/>
    <property type="project" value="InterPro"/>
</dbReference>
<dbReference type="OrthoDB" id="9970063at2759"/>
<dbReference type="EMBL" id="JAACNH010000008">
    <property type="protein sequence ID" value="KAG8434483.1"/>
    <property type="molecule type" value="Genomic_DNA"/>
</dbReference>
<dbReference type="GO" id="GO:0030317">
    <property type="term" value="P:flagellated sperm motility"/>
    <property type="evidence" value="ECO:0007669"/>
    <property type="project" value="InterPro"/>
</dbReference>
<dbReference type="InterPro" id="IPR009524">
    <property type="entry name" value="CFAP68"/>
</dbReference>
<accession>A0A8T2IVL7</accession>
<organism evidence="1 2">
    <name type="scientific">Hymenochirus boettgeri</name>
    <name type="common">Congo dwarf clawed frog</name>
    <dbReference type="NCBI Taxonomy" id="247094"/>
    <lineage>
        <taxon>Eukaryota</taxon>
        <taxon>Metazoa</taxon>
        <taxon>Chordata</taxon>
        <taxon>Craniata</taxon>
        <taxon>Vertebrata</taxon>
        <taxon>Euteleostomi</taxon>
        <taxon>Amphibia</taxon>
        <taxon>Batrachia</taxon>
        <taxon>Anura</taxon>
        <taxon>Pipoidea</taxon>
        <taxon>Pipidae</taxon>
        <taxon>Pipinae</taxon>
        <taxon>Hymenochirus</taxon>
    </lineage>
</organism>
<proteinExistence type="predicted"/>
<protein>
    <submittedName>
        <fullName evidence="1">Uncharacterized protein</fullName>
    </submittedName>
</protein>
<keyword evidence="2" id="KW-1185">Reference proteome</keyword>
<dbReference type="Proteomes" id="UP000812440">
    <property type="component" value="Chromosome 7"/>
</dbReference>
<dbReference type="Pfam" id="PF06608">
    <property type="entry name" value="CFAP68"/>
    <property type="match status" value="1"/>
</dbReference>
<reference evidence="1" key="1">
    <citation type="thesis" date="2020" institute="ProQuest LLC" country="789 East Eisenhower Parkway, Ann Arbor, MI, USA">
        <title>Comparative Genomics and Chromosome Evolution.</title>
        <authorList>
            <person name="Mudd A.B."/>
        </authorList>
    </citation>
    <scope>NUCLEOTIDE SEQUENCE</scope>
    <source>
        <strain evidence="1">Female2</strain>
        <tissue evidence="1">Blood</tissue>
    </source>
</reference>
<sequence length="121" mass="14365">MSDSIYPNLPYGPVLRKEQFCWGYATNENSYSQKTLMGNWNQEQFDLCNLEKRKPLPSQYAHYYQTSYNLSFNKTKDTRHVVTRETHFFPGHQPELIPPEYKPLQKSCYMTDFVSHYPPSV</sequence>
<name>A0A8T2IVL7_9PIPI</name>
<comment type="caution">
    <text evidence="1">The sequence shown here is derived from an EMBL/GenBank/DDBJ whole genome shotgun (WGS) entry which is preliminary data.</text>
</comment>